<evidence type="ECO:0000256" key="4">
    <source>
        <dbReference type="PIRSR" id="PIRSR607724-1"/>
    </source>
</evidence>
<dbReference type="GO" id="GO:0004649">
    <property type="term" value="F:poly(ADP-ribose) glycohydrolase activity"/>
    <property type="evidence" value="ECO:0007669"/>
    <property type="project" value="UniProtKB-EC"/>
</dbReference>
<dbReference type="InterPro" id="IPR007724">
    <property type="entry name" value="Poly_GlycHdrlase"/>
</dbReference>
<dbReference type="EC" id="3.2.1.143" evidence="2"/>
<dbReference type="PANTHER" id="PTHR12837">
    <property type="entry name" value="POLY ADP-RIBOSE GLYCOHYDROLASE"/>
    <property type="match status" value="1"/>
</dbReference>
<comment type="similarity">
    <text evidence="1">Belongs to the poly(ADP-ribose) glycohydrolase family.</text>
</comment>
<evidence type="ECO:0000259" key="6">
    <source>
        <dbReference type="Pfam" id="PF05028"/>
    </source>
</evidence>
<dbReference type="GO" id="GO:0005737">
    <property type="term" value="C:cytoplasm"/>
    <property type="evidence" value="ECO:0007669"/>
    <property type="project" value="TreeGrafter"/>
</dbReference>
<name>A0AAN5CWQ1_9BILA</name>
<dbReference type="Proteomes" id="UP001328107">
    <property type="component" value="Unassembled WGS sequence"/>
</dbReference>
<feature type="binding site" evidence="5">
    <location>
        <position position="296"/>
    </location>
    <ligand>
        <name>substrate</name>
    </ligand>
</feature>
<comment type="caution">
    <text evidence="8">The sequence shown here is derived from an EMBL/GenBank/DDBJ whole genome shotgun (WGS) entry which is preliminary data.</text>
</comment>
<accession>A0AAN5CWQ1</accession>
<dbReference type="GO" id="GO:0009225">
    <property type="term" value="P:nucleotide-sugar metabolic process"/>
    <property type="evidence" value="ECO:0007669"/>
    <property type="project" value="TreeGrafter"/>
</dbReference>
<organism evidence="8 9">
    <name type="scientific">Pristionchus mayeri</name>
    <dbReference type="NCBI Taxonomy" id="1317129"/>
    <lineage>
        <taxon>Eukaryota</taxon>
        <taxon>Metazoa</taxon>
        <taxon>Ecdysozoa</taxon>
        <taxon>Nematoda</taxon>
        <taxon>Chromadorea</taxon>
        <taxon>Rhabditida</taxon>
        <taxon>Rhabditina</taxon>
        <taxon>Diplogasteromorpha</taxon>
        <taxon>Diplogasteroidea</taxon>
        <taxon>Neodiplogasteridae</taxon>
        <taxon>Pristionchus</taxon>
    </lineage>
</organism>
<dbReference type="EMBL" id="BTRK01000005">
    <property type="protein sequence ID" value="GMR52009.1"/>
    <property type="molecule type" value="Genomic_DNA"/>
</dbReference>
<sequence length="503" mass="57246">KCSVNEDMREKVEALTKLFRNENPNDNVERPFPSAGDPVNFCWYDLTEVWDGDSCPCAVPASHVDRNFNYGISGFVNLPFAEGQANCTEGTSQGPRNQLIAETLSSFAGGVRDLDHLETGIRTFWKEFNATTLRKMFKGQPEEVCDAYLDTITKIALLALKSEHLVTKPLPSLTAKGRVKSVSMSQEQATCLLAYCFFCATRREGQTKNDRVGFTFHLFHTRDDSPLFVEKMKFILHYFKTVTDEMPTGTLTFSRQTWNGEHEEYGSWNDKLSDLVVTSEGLIEDMEGCLQVDFANKFIGGGVMRMGAVQEELRFLCCPEMLVSMLLCEKMWDEEAILIQGAQQYSRYEGYSNKSRHVPMELRRDEQRDRFGRARSYLVAINAYPFKQNREMQYEDKFIRRELAKAYAGFMRTNNEVPARPVATGNWGCGVYQGDKELKSLIQLIAASKAGRAMVYITFGEKEFAEQLASMVTMLKDQGVTNGRLFAYLCQYESMRKTGKTVF</sequence>
<feature type="binding site" evidence="5">
    <location>
        <position position="351"/>
    </location>
    <ligand>
        <name>substrate</name>
    </ligand>
</feature>
<dbReference type="PANTHER" id="PTHR12837:SF15">
    <property type="entry name" value="POLY(ADP-RIBOSE) GLYCOHYDROLASE"/>
    <property type="match status" value="1"/>
</dbReference>
<evidence type="ECO:0000259" key="7">
    <source>
        <dbReference type="Pfam" id="PF20811"/>
    </source>
</evidence>
<feature type="active site" evidence="4">
    <location>
        <position position="311"/>
    </location>
</feature>
<evidence type="ECO:0000256" key="1">
    <source>
        <dbReference type="ARBA" id="ARBA00009545"/>
    </source>
</evidence>
<gene>
    <name evidence="8" type="ORF">PMAYCL1PPCAC_22204</name>
</gene>
<dbReference type="Pfam" id="PF20811">
    <property type="entry name" value="PARG_cat_N"/>
    <property type="match status" value="1"/>
</dbReference>
<feature type="active site" evidence="4">
    <location>
        <position position="293"/>
    </location>
</feature>
<dbReference type="InterPro" id="IPR046372">
    <property type="entry name" value="PARG_cat_C"/>
</dbReference>
<dbReference type="AlphaFoldDB" id="A0AAN5CWQ1"/>
<feature type="domain" description="PARG catalytic Macro" evidence="6">
    <location>
        <begin position="268"/>
        <end position="465"/>
    </location>
</feature>
<feature type="domain" description="PARG helical" evidence="7">
    <location>
        <begin position="148"/>
        <end position="255"/>
    </location>
</feature>
<evidence type="ECO:0000256" key="2">
    <source>
        <dbReference type="ARBA" id="ARBA00012255"/>
    </source>
</evidence>
<evidence type="ECO:0000256" key="5">
    <source>
        <dbReference type="PIRSR" id="PIRSR607724-2"/>
    </source>
</evidence>
<keyword evidence="9" id="KW-1185">Reference proteome</keyword>
<evidence type="ECO:0000256" key="3">
    <source>
        <dbReference type="ARBA" id="ARBA00022801"/>
    </source>
</evidence>
<dbReference type="InterPro" id="IPR048362">
    <property type="entry name" value="PARG_helical"/>
</dbReference>
<evidence type="ECO:0000313" key="8">
    <source>
        <dbReference type="EMBL" id="GMR52009.1"/>
    </source>
</evidence>
<proteinExistence type="inferred from homology"/>
<feature type="non-terminal residue" evidence="8">
    <location>
        <position position="1"/>
    </location>
</feature>
<protein>
    <recommendedName>
        <fullName evidence="2">poly(ADP-ribose) glycohydrolase</fullName>
        <ecNumber evidence="2">3.2.1.143</ecNumber>
    </recommendedName>
</protein>
<dbReference type="GO" id="GO:1990966">
    <property type="term" value="P:ATP generation from poly-ADP-D-ribose"/>
    <property type="evidence" value="ECO:0007669"/>
    <property type="project" value="TreeGrafter"/>
</dbReference>
<reference evidence="9" key="1">
    <citation type="submission" date="2022-10" db="EMBL/GenBank/DDBJ databases">
        <title>Genome assembly of Pristionchus species.</title>
        <authorList>
            <person name="Yoshida K."/>
            <person name="Sommer R.J."/>
        </authorList>
    </citation>
    <scope>NUCLEOTIDE SEQUENCE [LARGE SCALE GENOMIC DNA]</scope>
    <source>
        <strain evidence="9">RS5460</strain>
    </source>
</reference>
<feature type="non-terminal residue" evidence="8">
    <location>
        <position position="503"/>
    </location>
</feature>
<dbReference type="GO" id="GO:0006282">
    <property type="term" value="P:regulation of DNA repair"/>
    <property type="evidence" value="ECO:0007669"/>
    <property type="project" value="InterPro"/>
</dbReference>
<feature type="binding site" evidence="5">
    <location>
        <position position="310"/>
    </location>
    <ligand>
        <name>substrate</name>
    </ligand>
</feature>
<dbReference type="GO" id="GO:0005975">
    <property type="term" value="P:carbohydrate metabolic process"/>
    <property type="evidence" value="ECO:0007669"/>
    <property type="project" value="InterPro"/>
</dbReference>
<evidence type="ECO:0000313" key="9">
    <source>
        <dbReference type="Proteomes" id="UP001328107"/>
    </source>
</evidence>
<dbReference type="Pfam" id="PF05028">
    <property type="entry name" value="PARG_cat_C"/>
    <property type="match status" value="1"/>
</dbReference>
<dbReference type="GO" id="GO:0005634">
    <property type="term" value="C:nucleus"/>
    <property type="evidence" value="ECO:0007669"/>
    <property type="project" value="TreeGrafter"/>
</dbReference>
<feature type="active site" evidence="4">
    <location>
        <position position="312"/>
    </location>
</feature>
<keyword evidence="3" id="KW-0378">Hydrolase</keyword>